<dbReference type="InterPro" id="IPR038355">
    <property type="entry name" value="TNFAIP8_sf"/>
</dbReference>
<reference evidence="3 4" key="1">
    <citation type="journal article" date="2011" name="Genome Res.">
        <title>Phylogeny-wide analysis of social amoeba genomes highlights ancient origins for complex intercellular communication.</title>
        <authorList>
            <person name="Heidel A.J."/>
            <person name="Lawal H.M."/>
            <person name="Felder M."/>
            <person name="Schilde C."/>
            <person name="Helps N.R."/>
            <person name="Tunggal B."/>
            <person name="Rivero F."/>
            <person name="John U."/>
            <person name="Schleicher M."/>
            <person name="Eichinger L."/>
            <person name="Platzer M."/>
            <person name="Noegel A.A."/>
            <person name="Schaap P."/>
            <person name="Gloeckner G."/>
        </authorList>
    </citation>
    <scope>NUCLEOTIDE SEQUENCE [LARGE SCALE GENOMIC DNA]</scope>
    <source>
        <strain evidence="4">ATCC 26659 / Pp 5 / PN500</strain>
    </source>
</reference>
<dbReference type="InParanoid" id="D3B7S2"/>
<dbReference type="SUPFAM" id="SSF50729">
    <property type="entry name" value="PH domain-like"/>
    <property type="match status" value="1"/>
</dbReference>
<dbReference type="Proteomes" id="UP000001396">
    <property type="component" value="Unassembled WGS sequence"/>
</dbReference>
<dbReference type="Pfam" id="PF05527">
    <property type="entry name" value="TNFAIP8"/>
    <property type="match status" value="1"/>
</dbReference>
<sequence>MSWLNNQSKTTSTTTTSSSTSPKTDKMEPHTTVTYEGILDVAKKSSLHSLKYKNSYVRLVPGGLYVYRTEQDDDFKCVDIEFAMLDITPANNTRPHTFSVRNSSNKVTYFSANSQQEFESWTEHVKTCTGKKNVGVPMISNDGAVKREGRTDVLFRAKKNISGKIASSGVGKSGLKKLIPEEGRELISSVKKIIRRVSSEDKANEIEKNIIKILVKVFFQIDSKTIELQDLAKVDKALREAFNNLDRAFRFYGVKKSTDLMPIFEKVSQALKDAENESVLLFSPYLRPHNIQKMRTTFAFIGSTEFFSKVWDDMEIEDDLFLLVSALNKYTQIEIIH</sequence>
<dbReference type="PROSITE" id="PS50003">
    <property type="entry name" value="PH_DOMAIN"/>
    <property type="match status" value="1"/>
</dbReference>
<dbReference type="Pfam" id="PF00169">
    <property type="entry name" value="PH"/>
    <property type="match status" value="1"/>
</dbReference>
<dbReference type="EMBL" id="ADBJ01000018">
    <property type="protein sequence ID" value="EFA82815.1"/>
    <property type="molecule type" value="Genomic_DNA"/>
</dbReference>
<dbReference type="OMA" id="AFRFYGV"/>
<accession>D3B7S2</accession>
<feature type="compositionally biased region" description="Low complexity" evidence="1">
    <location>
        <begin position="8"/>
        <end position="22"/>
    </location>
</feature>
<dbReference type="InterPro" id="IPR001849">
    <property type="entry name" value="PH_domain"/>
</dbReference>
<dbReference type="AlphaFoldDB" id="D3B7S2"/>
<gene>
    <name evidence="3" type="ORF">PPL_04510</name>
</gene>
<evidence type="ECO:0000259" key="2">
    <source>
        <dbReference type="PROSITE" id="PS50003"/>
    </source>
</evidence>
<dbReference type="SMART" id="SM00233">
    <property type="entry name" value="PH"/>
    <property type="match status" value="1"/>
</dbReference>
<name>D3B7S2_HETP5</name>
<proteinExistence type="predicted"/>
<dbReference type="FunCoup" id="D3B7S2">
    <property type="interactions" value="4"/>
</dbReference>
<dbReference type="RefSeq" id="XP_020434932.1">
    <property type="nucleotide sequence ID" value="XM_020575412.1"/>
</dbReference>
<protein>
    <recommendedName>
        <fullName evidence="2">PH domain-containing protein</fullName>
    </recommendedName>
</protein>
<dbReference type="STRING" id="670386.D3B7S2"/>
<dbReference type="InterPro" id="IPR011993">
    <property type="entry name" value="PH-like_dom_sf"/>
</dbReference>
<evidence type="ECO:0000313" key="4">
    <source>
        <dbReference type="Proteomes" id="UP000001396"/>
    </source>
</evidence>
<keyword evidence="4" id="KW-1185">Reference proteome</keyword>
<dbReference type="InterPro" id="IPR008477">
    <property type="entry name" value="TNFAIP8-like"/>
</dbReference>
<comment type="caution">
    <text evidence="3">The sequence shown here is derived from an EMBL/GenBank/DDBJ whole genome shotgun (WGS) entry which is preliminary data.</text>
</comment>
<feature type="domain" description="PH" evidence="2">
    <location>
        <begin position="32"/>
        <end position="130"/>
    </location>
</feature>
<organism evidence="3 4">
    <name type="scientific">Heterostelium pallidum (strain ATCC 26659 / Pp 5 / PN500)</name>
    <name type="common">Cellular slime mold</name>
    <name type="synonym">Polysphondylium pallidum</name>
    <dbReference type="NCBI Taxonomy" id="670386"/>
    <lineage>
        <taxon>Eukaryota</taxon>
        <taxon>Amoebozoa</taxon>
        <taxon>Evosea</taxon>
        <taxon>Eumycetozoa</taxon>
        <taxon>Dictyostelia</taxon>
        <taxon>Acytosteliales</taxon>
        <taxon>Acytosteliaceae</taxon>
        <taxon>Heterostelium</taxon>
    </lineage>
</organism>
<dbReference type="GeneID" id="31359997"/>
<evidence type="ECO:0000256" key="1">
    <source>
        <dbReference type="SAM" id="MobiDB-lite"/>
    </source>
</evidence>
<dbReference type="Gene3D" id="2.30.29.30">
    <property type="entry name" value="Pleckstrin-homology domain (PH domain)/Phosphotyrosine-binding domain (PTB)"/>
    <property type="match status" value="1"/>
</dbReference>
<feature type="region of interest" description="Disordered" evidence="1">
    <location>
        <begin position="1"/>
        <end position="30"/>
    </location>
</feature>
<dbReference type="CDD" id="cd00821">
    <property type="entry name" value="PH"/>
    <property type="match status" value="1"/>
</dbReference>
<evidence type="ECO:0000313" key="3">
    <source>
        <dbReference type="EMBL" id="EFA82815.1"/>
    </source>
</evidence>
<dbReference type="Gene3D" id="1.20.1440.160">
    <property type="entry name" value="Tumor necrosis factor alpha-induced protein 8-like"/>
    <property type="match status" value="1"/>
</dbReference>